<protein>
    <submittedName>
        <fullName evidence="2">Uncharacterized protein</fullName>
    </submittedName>
</protein>
<dbReference type="Proteomes" id="UP000076420">
    <property type="component" value="Unassembled WGS sequence"/>
</dbReference>
<evidence type="ECO:0000313" key="2">
    <source>
        <dbReference type="EnsemblMetazoa" id="BGLB037879-PA"/>
    </source>
</evidence>
<accession>A0A2C9M352</accession>
<reference evidence="2" key="1">
    <citation type="submission" date="2020-05" db="UniProtKB">
        <authorList>
            <consortium name="EnsemblMetazoa"/>
        </authorList>
    </citation>
    <scope>IDENTIFICATION</scope>
    <source>
        <strain evidence="2">BB02</strain>
    </source>
</reference>
<dbReference type="EnsemblMetazoa" id="BGLB037879-RA">
    <property type="protein sequence ID" value="BGLB037879-PA"/>
    <property type="gene ID" value="BGLB037879"/>
</dbReference>
<dbReference type="KEGG" id="bgt:106063755"/>
<gene>
    <name evidence="2" type="primary">106063755</name>
</gene>
<feature type="region of interest" description="Disordered" evidence="1">
    <location>
        <begin position="297"/>
        <end position="338"/>
    </location>
</feature>
<evidence type="ECO:0000313" key="3">
    <source>
        <dbReference type="Proteomes" id="UP000076420"/>
    </source>
</evidence>
<proteinExistence type="predicted"/>
<dbReference type="OrthoDB" id="6108184at2759"/>
<sequence length="576" mass="65452">MATVLDNKRCKSPLFENGDLSKDFGLDITVFQGGTVKSSVSQQQYQAVCSNIYDQFTMTLAEHIKEELKLRQLLKTSQTPRIEGTAVSASTPHIDTARDAEFSDTDEAKDYAADAKDVTKYSRGILQDRATQSKQEKITRGSGGLRKEELSLPRRQYKEYDGRIEPSSLNLSKNRVIRVNAKTFSRLTRGQIRAQLLNANEEYILTPFQGNSLENNDRERLVVAKQRTTYKTPTLASELKVNNLVAIQRDILGQERRRRSVRDVLTQARDRRARLYRVQLTNYKFCDDLQFKVADETKRDRAGRDDDSEVTPMSQTLQHKQQLERLRPPRRTSFSSASDLLDISSRTTPEVDDVKNDVTVLDITSDLTSSANEVTETRNSSHKKLDLSKNSKLCSKPVMERNSDEHQISSSLKKVCISGKTLNKINPDTIFSSINKTQDRSVSTPGNPESVVLSTSENLSRLFTPIKENPDMTQTSSQTNPAKIDKFKSSKVSRAKCKLVRSAPMSSNFNDPIKAGHSLRAARSLHTMHDVRSVVKQWKEEDRNREEKLNLWRKRMTFITGRRREMAVGSPLKEKL</sequence>
<dbReference type="AlphaFoldDB" id="A0A2C9M352"/>
<name>A0A2C9M352_BIOGL</name>
<dbReference type="VEuPathDB" id="VectorBase:BGLAX_046266"/>
<dbReference type="VEuPathDB" id="VectorBase:BGLB037879"/>
<evidence type="ECO:0000256" key="1">
    <source>
        <dbReference type="SAM" id="MobiDB-lite"/>
    </source>
</evidence>
<feature type="compositionally biased region" description="Polar residues" evidence="1">
    <location>
        <begin position="311"/>
        <end position="320"/>
    </location>
</feature>
<dbReference type="RefSeq" id="XP_013077667.2">
    <property type="nucleotide sequence ID" value="XM_013222213.2"/>
</dbReference>
<organism evidence="2 3">
    <name type="scientific">Biomphalaria glabrata</name>
    <name type="common">Bloodfluke planorb</name>
    <name type="synonym">Freshwater snail</name>
    <dbReference type="NCBI Taxonomy" id="6526"/>
    <lineage>
        <taxon>Eukaryota</taxon>
        <taxon>Metazoa</taxon>
        <taxon>Spiralia</taxon>
        <taxon>Lophotrochozoa</taxon>
        <taxon>Mollusca</taxon>
        <taxon>Gastropoda</taxon>
        <taxon>Heterobranchia</taxon>
        <taxon>Euthyneura</taxon>
        <taxon>Panpulmonata</taxon>
        <taxon>Hygrophila</taxon>
        <taxon>Lymnaeoidea</taxon>
        <taxon>Planorbidae</taxon>
        <taxon>Biomphalaria</taxon>
    </lineage>
</organism>